<keyword evidence="2" id="KW-1185">Reference proteome</keyword>
<gene>
    <name evidence="1" type="primary">MRPL57</name>
    <name evidence="1" type="synonym">mrpl57</name>
</gene>
<dbReference type="KEGG" id="sfm:108927065"/>
<dbReference type="Proteomes" id="UP000694397">
    <property type="component" value="Chromosome 4"/>
</dbReference>
<dbReference type="AlphaFoldDB" id="A0A8C9R1M4"/>
<sequence length="104" mass="12541">MFLTLALFRKGIPGKQWIGKYRRPRHVTWQMKRNVVARLELEAENEYWLSRPFMSAEQERGHAAERRLRNWLQLKESKASKMPEHRFIAEHLAHLNTTKNWSSQ</sequence>
<dbReference type="InterPro" id="IPR016576">
    <property type="entry name" value="Ribosomal_mL63"/>
</dbReference>
<reference evidence="1" key="3">
    <citation type="submission" date="2025-09" db="UniProtKB">
        <authorList>
            <consortium name="Ensembl"/>
        </authorList>
    </citation>
    <scope>IDENTIFICATION</scope>
</reference>
<dbReference type="GeneID" id="108927065"/>
<dbReference type="PANTHER" id="PTHR14520">
    <property type="entry name" value="MITOCHONDRIAL RIBOSOMAL PROTEIN 63"/>
    <property type="match status" value="1"/>
</dbReference>
<dbReference type="GO" id="GO:0003735">
    <property type="term" value="F:structural constituent of ribosome"/>
    <property type="evidence" value="ECO:0007669"/>
    <property type="project" value="TreeGrafter"/>
</dbReference>
<evidence type="ECO:0000313" key="1">
    <source>
        <dbReference type="Ensembl" id="ENSSFOP00015009013.1"/>
    </source>
</evidence>
<dbReference type="CTD" id="78988"/>
<evidence type="ECO:0000313" key="2">
    <source>
        <dbReference type="Proteomes" id="UP000694397"/>
    </source>
</evidence>
<organism evidence="1 2">
    <name type="scientific">Scleropages formosus</name>
    <name type="common">Asian bonytongue</name>
    <name type="synonym">Osteoglossum formosum</name>
    <dbReference type="NCBI Taxonomy" id="113540"/>
    <lineage>
        <taxon>Eukaryota</taxon>
        <taxon>Metazoa</taxon>
        <taxon>Chordata</taxon>
        <taxon>Craniata</taxon>
        <taxon>Vertebrata</taxon>
        <taxon>Euteleostomi</taxon>
        <taxon>Actinopterygii</taxon>
        <taxon>Neopterygii</taxon>
        <taxon>Teleostei</taxon>
        <taxon>Osteoglossocephala</taxon>
        <taxon>Osteoglossomorpha</taxon>
        <taxon>Osteoglossiformes</taxon>
        <taxon>Osteoglossidae</taxon>
        <taxon>Scleropages</taxon>
    </lineage>
</organism>
<dbReference type="GO" id="GO:0005761">
    <property type="term" value="C:mitochondrial ribosome"/>
    <property type="evidence" value="ECO:0007669"/>
    <property type="project" value="InterPro"/>
</dbReference>
<dbReference type="GeneTree" id="ENSGT00390000008171"/>
<proteinExistence type="predicted"/>
<dbReference type="GO" id="GO:0032543">
    <property type="term" value="P:mitochondrial translation"/>
    <property type="evidence" value="ECO:0007669"/>
    <property type="project" value="TreeGrafter"/>
</dbReference>
<accession>A0A8C9R1M4</accession>
<dbReference type="Ensembl" id="ENSSFOT00015009138.2">
    <property type="protein sequence ID" value="ENSSFOP00015009013.1"/>
    <property type="gene ID" value="ENSSFOG00015005870.2"/>
</dbReference>
<reference evidence="1" key="2">
    <citation type="submission" date="2025-08" db="UniProtKB">
        <authorList>
            <consortium name="Ensembl"/>
        </authorList>
    </citation>
    <scope>IDENTIFICATION</scope>
</reference>
<reference evidence="1 2" key="1">
    <citation type="submission" date="2019-04" db="EMBL/GenBank/DDBJ databases">
        <authorList>
            <consortium name="Wellcome Sanger Institute Data Sharing"/>
        </authorList>
    </citation>
    <scope>NUCLEOTIDE SEQUENCE [LARGE SCALE GENOMIC DNA]</scope>
</reference>
<dbReference type="OrthoDB" id="6019958at2759"/>
<protein>
    <submittedName>
        <fullName evidence="1">Mitochondrial ribosomal protein L57</fullName>
    </submittedName>
</protein>
<dbReference type="RefSeq" id="XP_018595613.1">
    <property type="nucleotide sequence ID" value="XM_018740097.2"/>
</dbReference>
<dbReference type="Pfam" id="PF14978">
    <property type="entry name" value="MRP-63"/>
    <property type="match status" value="1"/>
</dbReference>
<dbReference type="PANTHER" id="PTHR14520:SF4">
    <property type="entry name" value="LARGE RIBOSOMAL SUBUNIT PROTEIN ML63"/>
    <property type="match status" value="1"/>
</dbReference>
<name>A0A8C9R1M4_SCLFO</name>